<protein>
    <submittedName>
        <fullName evidence="3">Uncharacterized protein</fullName>
    </submittedName>
</protein>
<evidence type="ECO:0000256" key="1">
    <source>
        <dbReference type="SAM" id="MobiDB-lite"/>
    </source>
</evidence>
<evidence type="ECO:0000313" key="2">
    <source>
        <dbReference type="Proteomes" id="UP000887566"/>
    </source>
</evidence>
<organism evidence="2 3">
    <name type="scientific">Plectus sambesii</name>
    <dbReference type="NCBI Taxonomy" id="2011161"/>
    <lineage>
        <taxon>Eukaryota</taxon>
        <taxon>Metazoa</taxon>
        <taxon>Ecdysozoa</taxon>
        <taxon>Nematoda</taxon>
        <taxon>Chromadorea</taxon>
        <taxon>Plectida</taxon>
        <taxon>Plectina</taxon>
        <taxon>Plectoidea</taxon>
        <taxon>Plectidae</taxon>
        <taxon>Plectus</taxon>
    </lineage>
</organism>
<reference evidence="3" key="1">
    <citation type="submission" date="2022-11" db="UniProtKB">
        <authorList>
            <consortium name="WormBaseParasite"/>
        </authorList>
    </citation>
    <scope>IDENTIFICATION</scope>
</reference>
<dbReference type="WBParaSite" id="PSAMB.scaffold6305size9775.g28301.t1">
    <property type="protein sequence ID" value="PSAMB.scaffold6305size9775.g28301.t1"/>
    <property type="gene ID" value="PSAMB.scaffold6305size9775.g28301"/>
</dbReference>
<dbReference type="AlphaFoldDB" id="A0A914X3S3"/>
<accession>A0A914X3S3</accession>
<evidence type="ECO:0000313" key="3">
    <source>
        <dbReference type="WBParaSite" id="PSAMB.scaffold6305size9775.g28301.t1"/>
    </source>
</evidence>
<keyword evidence="2" id="KW-1185">Reference proteome</keyword>
<name>A0A914X3S3_9BILA</name>
<feature type="region of interest" description="Disordered" evidence="1">
    <location>
        <begin position="63"/>
        <end position="82"/>
    </location>
</feature>
<dbReference type="Proteomes" id="UP000887566">
    <property type="component" value="Unplaced"/>
</dbReference>
<sequence>MSSERWLLGWLMSQSPPDVACRRRKSIEEMGIRRERRCHASTARWSLADRVELTAAEAAKVEYRPRTRSTRQQKSRADVARSCPPTALGLANLRRSQDLADTARAAAAAGRANLPPFIRPPRHHSCHCA</sequence>
<proteinExistence type="predicted"/>